<dbReference type="AlphaFoldDB" id="A0A4Y2X9G2"/>
<proteinExistence type="predicted"/>
<accession>A0A4Y2X9G2</accession>
<sequence length="80" mass="8646">MVVVWTDAQNLVDAMGSGIKDKGDVALSTKNDGVAPIQRRWRLLYRSSCGCSYTCSSSYEGCCNGCRLDPPPPPPPPPRC</sequence>
<dbReference type="Proteomes" id="UP000499080">
    <property type="component" value="Unassembled WGS sequence"/>
</dbReference>
<reference evidence="1 2" key="1">
    <citation type="journal article" date="2019" name="Sci. Rep.">
        <title>Orb-weaving spider Araneus ventricosus genome elucidates the spidroin gene catalogue.</title>
        <authorList>
            <person name="Kono N."/>
            <person name="Nakamura H."/>
            <person name="Ohtoshi R."/>
            <person name="Moran D.A.P."/>
            <person name="Shinohara A."/>
            <person name="Yoshida Y."/>
            <person name="Fujiwara M."/>
            <person name="Mori M."/>
            <person name="Tomita M."/>
            <person name="Arakawa K."/>
        </authorList>
    </citation>
    <scope>NUCLEOTIDE SEQUENCE [LARGE SCALE GENOMIC DNA]</scope>
</reference>
<evidence type="ECO:0000313" key="2">
    <source>
        <dbReference type="Proteomes" id="UP000499080"/>
    </source>
</evidence>
<organism evidence="1 2">
    <name type="scientific">Araneus ventricosus</name>
    <name type="common">Orbweaver spider</name>
    <name type="synonym">Epeira ventricosa</name>
    <dbReference type="NCBI Taxonomy" id="182803"/>
    <lineage>
        <taxon>Eukaryota</taxon>
        <taxon>Metazoa</taxon>
        <taxon>Ecdysozoa</taxon>
        <taxon>Arthropoda</taxon>
        <taxon>Chelicerata</taxon>
        <taxon>Arachnida</taxon>
        <taxon>Araneae</taxon>
        <taxon>Araneomorphae</taxon>
        <taxon>Entelegynae</taxon>
        <taxon>Araneoidea</taxon>
        <taxon>Araneidae</taxon>
        <taxon>Araneus</taxon>
    </lineage>
</organism>
<evidence type="ECO:0000313" key="1">
    <source>
        <dbReference type="EMBL" id="GBO45836.1"/>
    </source>
</evidence>
<name>A0A4Y2X9G2_ARAVE</name>
<feature type="non-terminal residue" evidence="1">
    <location>
        <position position="80"/>
    </location>
</feature>
<gene>
    <name evidence="1" type="ORF">AVEN_110313_1</name>
</gene>
<comment type="caution">
    <text evidence="1">The sequence shown here is derived from an EMBL/GenBank/DDBJ whole genome shotgun (WGS) entry which is preliminary data.</text>
</comment>
<keyword evidence="2" id="KW-1185">Reference proteome</keyword>
<dbReference type="EMBL" id="BGPR01073151">
    <property type="protein sequence ID" value="GBO45836.1"/>
    <property type="molecule type" value="Genomic_DNA"/>
</dbReference>
<protein>
    <submittedName>
        <fullName evidence="1">Uncharacterized protein</fullName>
    </submittedName>
</protein>